<gene>
    <name evidence="3" type="ORF">SAMN05216267_100740</name>
</gene>
<organism evidence="3 4">
    <name type="scientific">Actinacidiphila rubida</name>
    <dbReference type="NCBI Taxonomy" id="310780"/>
    <lineage>
        <taxon>Bacteria</taxon>
        <taxon>Bacillati</taxon>
        <taxon>Actinomycetota</taxon>
        <taxon>Actinomycetes</taxon>
        <taxon>Kitasatosporales</taxon>
        <taxon>Streptomycetaceae</taxon>
        <taxon>Actinacidiphila</taxon>
    </lineage>
</organism>
<keyword evidence="2" id="KW-0732">Signal</keyword>
<dbReference type="STRING" id="310780.SAMN05216267_100740"/>
<proteinExistence type="predicted"/>
<dbReference type="EMBL" id="FODD01000007">
    <property type="protein sequence ID" value="SEN59310.1"/>
    <property type="molecule type" value="Genomic_DNA"/>
</dbReference>
<name>A0A1H8HSN2_9ACTN</name>
<keyword evidence="4" id="KW-1185">Reference proteome</keyword>
<feature type="region of interest" description="Disordered" evidence="1">
    <location>
        <begin position="31"/>
        <end position="52"/>
    </location>
</feature>
<reference evidence="3 4" key="1">
    <citation type="submission" date="2016-10" db="EMBL/GenBank/DDBJ databases">
        <authorList>
            <person name="de Groot N.N."/>
        </authorList>
    </citation>
    <scope>NUCLEOTIDE SEQUENCE [LARGE SCALE GENOMIC DNA]</scope>
    <source>
        <strain evidence="3 4">CGMCC 4.2026</strain>
    </source>
</reference>
<evidence type="ECO:0000256" key="2">
    <source>
        <dbReference type="SAM" id="SignalP"/>
    </source>
</evidence>
<accession>A0A1H8HSN2</accession>
<sequence>MTARSSRLLLALAAVEASLLVLAWPSAAGPWGNTKTPPSDHKTPPPSTTITSEVRYERSYNGPGPKMAPVQGAQWSPPACWYEPRFTPKQFEDYLNSHYVSDQNAFADMARQYGVDNYHQGDKGAWWTLEVPDLSRAGECAGIDDWAWIPPGKPPADKPAIDPRTLAGLAYADTVLPAPPVTLKPPPESQLVNLATELTFTLPLQRVTVTASLNNRAAGVHVAATTVAEPYELRVDAGTPDADPATCTYPLTNDGGTYRLDTHGAPCNVTYRRASPHGGYTLNTSIVWKVHWTPSANPDGPAAATPALPDGESAAPTTVTVRENEAIVR</sequence>
<dbReference type="AlphaFoldDB" id="A0A1H8HSN2"/>
<feature type="signal peptide" evidence="2">
    <location>
        <begin position="1"/>
        <end position="23"/>
    </location>
</feature>
<evidence type="ECO:0000256" key="1">
    <source>
        <dbReference type="SAM" id="MobiDB-lite"/>
    </source>
</evidence>
<evidence type="ECO:0000313" key="4">
    <source>
        <dbReference type="Proteomes" id="UP000181951"/>
    </source>
</evidence>
<feature type="region of interest" description="Disordered" evidence="1">
    <location>
        <begin position="298"/>
        <end position="329"/>
    </location>
</feature>
<feature type="chain" id="PRO_5038471123" evidence="2">
    <location>
        <begin position="24"/>
        <end position="329"/>
    </location>
</feature>
<dbReference type="OrthoDB" id="4072449at2"/>
<dbReference type="Proteomes" id="UP000181951">
    <property type="component" value="Unassembled WGS sequence"/>
</dbReference>
<protein>
    <submittedName>
        <fullName evidence="3">Enoyl reductase</fullName>
    </submittedName>
</protein>
<evidence type="ECO:0000313" key="3">
    <source>
        <dbReference type="EMBL" id="SEN59310.1"/>
    </source>
</evidence>
<dbReference type="RefSeq" id="WP_141726390.1">
    <property type="nucleotide sequence ID" value="NZ_FODD01000007.1"/>
</dbReference>